<evidence type="ECO:0000313" key="3">
    <source>
        <dbReference type="Proteomes" id="UP000191285"/>
    </source>
</evidence>
<reference evidence="3" key="1">
    <citation type="journal article" date="2017" name="Nat. Microbiol.">
        <title>Global analysis of biosynthetic gene clusters reveals vast potential of secondary metabolite production in Penicillium species.</title>
        <authorList>
            <person name="Nielsen J.C."/>
            <person name="Grijseels S."/>
            <person name="Prigent S."/>
            <person name="Ji B."/>
            <person name="Dainat J."/>
            <person name="Nielsen K.F."/>
            <person name="Frisvad J.C."/>
            <person name="Workman M."/>
            <person name="Nielsen J."/>
        </authorList>
    </citation>
    <scope>NUCLEOTIDE SEQUENCE [LARGE SCALE GENOMIC DNA]</scope>
    <source>
        <strain evidence="3">IBT 24891</strain>
    </source>
</reference>
<dbReference type="EMBL" id="MLKD01000012">
    <property type="protein sequence ID" value="OQE21108.1"/>
    <property type="molecule type" value="Genomic_DNA"/>
</dbReference>
<dbReference type="AlphaFoldDB" id="A0A1V6T468"/>
<dbReference type="Proteomes" id="UP000191285">
    <property type="component" value="Unassembled WGS sequence"/>
</dbReference>
<organism evidence="2 3">
    <name type="scientific">Penicillium steckii</name>
    <dbReference type="NCBI Taxonomy" id="303698"/>
    <lineage>
        <taxon>Eukaryota</taxon>
        <taxon>Fungi</taxon>
        <taxon>Dikarya</taxon>
        <taxon>Ascomycota</taxon>
        <taxon>Pezizomycotina</taxon>
        <taxon>Eurotiomycetes</taxon>
        <taxon>Eurotiomycetidae</taxon>
        <taxon>Eurotiales</taxon>
        <taxon>Aspergillaceae</taxon>
        <taxon>Penicillium</taxon>
    </lineage>
</organism>
<sequence length="645" mass="72947">MSESQDPRYSSEQLLEDHNFEPSTAVHRKSPPARSRLCLRHGKIMIGSFLALVVFTLFQGWRIFTKPEPEKPSSKSSHWSACSTYPQDCQKIAPFVFDSVYSLLKQWPSSYAPNGHSVVPGRVAPNTLLYHAKKSPGKPKIPTFFAFDAEMSLAIYGSSGAPELHTMTTTKELRVIYLDGHSATLTSTGTLDSQMAILGGHVPKDPSEDLVYNENQRAVELCQLADKLGIDGVVRMNAGFEILVCDYSKSNVRNLFTANVTVPGNEAREHDASLPRDPHRQPPLGYGNDFSEQNGWEWVRSSTWHYGNGDTGGIPENRIRLDLCGFTTWYDPSLRSLINSHHGGVRVNDTYQNGWGLRRGHRLLGASKEDIGIFRDWISEATSRRKNSKCSNTDWQALIETITSKYNSRAQEILFHLNKNSSDDQAAHMIVESVYTLSHAILFPYHEYPIVAGVTKSEAKAKTVALCSEAYTGHIDLESLSDFEMLIEQSAYIINSRLCQWAWDIFEWSDSRMHGRLEKSGRATAPNSFENMKNVRHEIVQRKDETRFLLKWIGWDTWQKCETECAPNELCYIPMWPVIYAPGQPQGGIYAGADLTEEETVEFWKPKCISRQDFDCGGGRGREPQHQFPDVPYEKCKALQKETKM</sequence>
<dbReference type="InterPro" id="IPR038921">
    <property type="entry name" value="YOR389W-like"/>
</dbReference>
<comment type="caution">
    <text evidence="2">The sequence shown here is derived from an EMBL/GenBank/DDBJ whole genome shotgun (WGS) entry which is preliminary data.</text>
</comment>
<gene>
    <name evidence="2" type="ORF">PENSTE_c012G03653</name>
</gene>
<dbReference type="STRING" id="303698.A0A1V6T468"/>
<accession>A0A1V6T468</accession>
<dbReference type="PANTHER" id="PTHR35204">
    <property type="entry name" value="YALI0A21131P"/>
    <property type="match status" value="1"/>
</dbReference>
<keyword evidence="1" id="KW-0812">Transmembrane</keyword>
<keyword evidence="1" id="KW-0472">Membrane</keyword>
<feature type="transmembrane region" description="Helical" evidence="1">
    <location>
        <begin position="44"/>
        <end position="64"/>
    </location>
</feature>
<keyword evidence="3" id="KW-1185">Reference proteome</keyword>
<evidence type="ECO:0000256" key="1">
    <source>
        <dbReference type="SAM" id="Phobius"/>
    </source>
</evidence>
<dbReference type="PANTHER" id="PTHR35204:SF1">
    <property type="entry name" value="ENTEROTOXIN"/>
    <property type="match status" value="1"/>
</dbReference>
<name>A0A1V6T468_9EURO</name>
<dbReference type="OrthoDB" id="10261782at2759"/>
<keyword evidence="1" id="KW-1133">Transmembrane helix</keyword>
<evidence type="ECO:0000313" key="2">
    <source>
        <dbReference type="EMBL" id="OQE21108.1"/>
    </source>
</evidence>
<protein>
    <submittedName>
        <fullName evidence="2">Uncharacterized protein</fullName>
    </submittedName>
</protein>
<proteinExistence type="predicted"/>